<dbReference type="Proteomes" id="UP000507245">
    <property type="component" value="Unassembled WGS sequence"/>
</dbReference>
<dbReference type="InterPro" id="IPR038763">
    <property type="entry name" value="DHH_sf"/>
</dbReference>
<accession>A0A6J5X3R2</accession>
<protein>
    <recommendedName>
        <fullName evidence="2">DHHA2 domain-containing protein</fullName>
    </recommendedName>
</protein>
<evidence type="ECO:0000256" key="1">
    <source>
        <dbReference type="SAM" id="Phobius"/>
    </source>
</evidence>
<dbReference type="Gene3D" id="3.90.1640.10">
    <property type="entry name" value="inorganic pyrophosphatase (n-terminal core)"/>
    <property type="match status" value="1"/>
</dbReference>
<dbReference type="PANTHER" id="PTHR12112">
    <property type="entry name" value="BNIP - RELATED"/>
    <property type="match status" value="1"/>
</dbReference>
<dbReference type="GO" id="GO:0004309">
    <property type="term" value="F:exopolyphosphatase activity"/>
    <property type="evidence" value="ECO:0007669"/>
    <property type="project" value="TreeGrafter"/>
</dbReference>
<keyword evidence="1" id="KW-1133">Transmembrane helix</keyword>
<keyword evidence="1" id="KW-0812">Transmembrane</keyword>
<feature type="transmembrane region" description="Helical" evidence="1">
    <location>
        <begin position="66"/>
        <end position="85"/>
    </location>
</feature>
<evidence type="ECO:0000313" key="3">
    <source>
        <dbReference type="EMBL" id="CAB4307057.1"/>
    </source>
</evidence>
<dbReference type="Gene3D" id="3.10.310.20">
    <property type="entry name" value="DHHA2 domain"/>
    <property type="match status" value="1"/>
</dbReference>
<reference evidence="4" key="1">
    <citation type="journal article" date="2020" name="Genome Biol.">
        <title>Gamete binning: chromosome-level and haplotype-resolved genome assembly enabled by high-throughput single-cell sequencing of gamete genomes.</title>
        <authorList>
            <person name="Campoy J.A."/>
            <person name="Sun H."/>
            <person name="Goel M."/>
            <person name="Jiao W.-B."/>
            <person name="Folz-Donahue K."/>
            <person name="Wang N."/>
            <person name="Rubio M."/>
            <person name="Liu C."/>
            <person name="Kukat C."/>
            <person name="Ruiz D."/>
            <person name="Huettel B."/>
            <person name="Schneeberger K."/>
        </authorList>
    </citation>
    <scope>NUCLEOTIDE SEQUENCE [LARGE SCALE GENOMIC DNA]</scope>
    <source>
        <strain evidence="4">cv. Rojo Pasion</strain>
    </source>
</reference>
<keyword evidence="1" id="KW-0472">Membrane</keyword>
<gene>
    <name evidence="3" type="ORF">ORAREDHAP_LOCUS25511</name>
</gene>
<evidence type="ECO:0000259" key="2">
    <source>
        <dbReference type="Pfam" id="PF02833"/>
    </source>
</evidence>
<dbReference type="PANTHER" id="PTHR12112:SF52">
    <property type="entry name" value="DHHA2 DOMAIN-CONTAINING PROTEIN"/>
    <property type="match status" value="1"/>
</dbReference>
<dbReference type="Pfam" id="PF02833">
    <property type="entry name" value="DHHA2"/>
    <property type="match status" value="1"/>
</dbReference>
<dbReference type="SUPFAM" id="SSF64182">
    <property type="entry name" value="DHH phosphoesterases"/>
    <property type="match status" value="1"/>
</dbReference>
<dbReference type="InterPro" id="IPR038222">
    <property type="entry name" value="DHHA2_dom_sf"/>
</dbReference>
<dbReference type="AlphaFoldDB" id="A0A6J5X3R2"/>
<sequence length="758" mass="84410">MRPKLRQKNLGSRAMGSIDAAARWAEILLATLEKFDTERTKETTTVSKAKDFILLWTLPSSHGFKIPIVLALQSLLLLFIFIVTMRSGSPSPRAVGQPNQVQEPYSRARKNPFFDGLLRAEDGTPSLPFDLQASLGSRNISRTMSDIGNTHTRYAHDSLTDIGNNPFLQPFERSKIDKTASFAFTDVQSLFSFDPNELIEANEKPPTVNGLTSPTSAKSFRVKRRKEKLSTVSLPQSAASFYNGDSPEFEIVASCPSINKLNSFLKATKDEVNAGVPGRFLHVVMAQDVPDVGSIASTITYAFYLNEARKGDQICTVPVINMKRLDIRSQAELKWLLDSCQIDQSSLIFVDEIDLSYYDLFGSLKVVLLNGNKLPAKQEAMKQAVVEIFNCKEGESVYPWVKTVTIAEDSSCCTLVAEKFALISPEILAGQGFSRLLLAAILLDSANLCSPQCSLKDNYMATLLIHGAGRFGCNGLYQLLRYKMYDVSDLKVADILRKDFKKWTRVGKPDSAGSRMMASQIGMSSIGVPIAQLLDHEDTSVREIKYFQHMEKIRLLMIVSGYYDSKKNFKREILVSAESVELMKNLLFFFNASASQLPLKAIHQPGLGEEMQAFEIDKVTSRKTIERLLEEFVKLSVGVALMQPLNPKGRALAGLNSYPSDLLAYQFSESTAGRVLHLYLLRIHIYWLQSSELRRVQSSKWLELSKPNPPILHLSPVQCAVYLPELTKADLLSTNGLLPVTSSEALFVALASKKPNRL</sequence>
<keyword evidence="4" id="KW-1185">Reference proteome</keyword>
<proteinExistence type="predicted"/>
<dbReference type="EMBL" id="CAEKKB010000004">
    <property type="protein sequence ID" value="CAB4307057.1"/>
    <property type="molecule type" value="Genomic_DNA"/>
</dbReference>
<evidence type="ECO:0000313" key="4">
    <source>
        <dbReference type="Proteomes" id="UP000507245"/>
    </source>
</evidence>
<dbReference type="OrthoDB" id="374045at2759"/>
<feature type="domain" description="DHHA2" evidence="2">
    <location>
        <begin position="483"/>
        <end position="623"/>
    </location>
</feature>
<dbReference type="GO" id="GO:0005737">
    <property type="term" value="C:cytoplasm"/>
    <property type="evidence" value="ECO:0007669"/>
    <property type="project" value="InterPro"/>
</dbReference>
<name>A0A6J5X3R2_PRUAR</name>
<dbReference type="InterPro" id="IPR004097">
    <property type="entry name" value="DHHA2"/>
</dbReference>
<organism evidence="3 4">
    <name type="scientific">Prunus armeniaca</name>
    <name type="common">Apricot</name>
    <name type="synonym">Armeniaca vulgaris</name>
    <dbReference type="NCBI Taxonomy" id="36596"/>
    <lineage>
        <taxon>Eukaryota</taxon>
        <taxon>Viridiplantae</taxon>
        <taxon>Streptophyta</taxon>
        <taxon>Embryophyta</taxon>
        <taxon>Tracheophyta</taxon>
        <taxon>Spermatophyta</taxon>
        <taxon>Magnoliopsida</taxon>
        <taxon>eudicotyledons</taxon>
        <taxon>Gunneridae</taxon>
        <taxon>Pentapetalae</taxon>
        <taxon>rosids</taxon>
        <taxon>fabids</taxon>
        <taxon>Rosales</taxon>
        <taxon>Rosaceae</taxon>
        <taxon>Amygdaloideae</taxon>
        <taxon>Amygdaleae</taxon>
        <taxon>Prunus</taxon>
    </lineage>
</organism>